<evidence type="ECO:0000313" key="1">
    <source>
        <dbReference type="EMBL" id="KAK7459422.1"/>
    </source>
</evidence>
<gene>
    <name evidence="1" type="ORF">BaRGS_00039017</name>
</gene>
<organism evidence="1 2">
    <name type="scientific">Batillaria attramentaria</name>
    <dbReference type="NCBI Taxonomy" id="370345"/>
    <lineage>
        <taxon>Eukaryota</taxon>
        <taxon>Metazoa</taxon>
        <taxon>Spiralia</taxon>
        <taxon>Lophotrochozoa</taxon>
        <taxon>Mollusca</taxon>
        <taxon>Gastropoda</taxon>
        <taxon>Caenogastropoda</taxon>
        <taxon>Sorbeoconcha</taxon>
        <taxon>Cerithioidea</taxon>
        <taxon>Batillariidae</taxon>
        <taxon>Batillaria</taxon>
    </lineage>
</organism>
<dbReference type="AlphaFoldDB" id="A0ABD0J481"/>
<reference evidence="1 2" key="1">
    <citation type="journal article" date="2023" name="Sci. Data">
        <title>Genome assembly of the Korean intertidal mud-creeper Batillaria attramentaria.</title>
        <authorList>
            <person name="Patra A.K."/>
            <person name="Ho P.T."/>
            <person name="Jun S."/>
            <person name="Lee S.J."/>
            <person name="Kim Y."/>
            <person name="Won Y.J."/>
        </authorList>
    </citation>
    <scope>NUCLEOTIDE SEQUENCE [LARGE SCALE GENOMIC DNA]</scope>
    <source>
        <strain evidence="1">Wonlab-2016</strain>
    </source>
</reference>
<sequence>PCYHDHSCNAHAFDLPACVHTPYQCHPDEMCVFSVSGHDTKAECQDKAKMPACQADQMVNDPACDPHHPPPGHHACTYCCLDDQCMKSLASPQSAVTGPTAQPQTTPVPQTAPKGSCYTSPCHHGNDFATCSSGQWGCGSDQHCQGETSHNHGQCEPYVAGQGDCRYCCTDEDCVNLKVLGIQPTSTLAPATTLHPCVDEYTGDCSVDFAGQCSDPITARTTTMETALQTSPDNATALLYRRFAHGPAVTVKVTCKDKYLGNCLSEFPDQCSDAIVRDVCKQSCGYCHGELDNPHTTYIRENKPPPLQYWGNRKRVCVLVVSGHDTKADCQDKANTHDCENKMHHNDPHCDPATGAGGQHECHYCCADDQCMKGAQRAPIGGREPNTAPKGSCYTSPCHHGDDFATCSSGDWGCGSDQHCQTGLSHNHGQCDPYVPGQGDCRYCCLDEDCINSNVLGLQPANTTAAASTSAEPCVDEYTGDCSVDFAGQCSDPIVMKVCERTCGIC</sequence>
<accession>A0ABD0J481</accession>
<comment type="caution">
    <text evidence="1">The sequence shown here is derived from an EMBL/GenBank/DDBJ whole genome shotgun (WGS) entry which is preliminary data.</text>
</comment>
<dbReference type="Proteomes" id="UP001519460">
    <property type="component" value="Unassembled WGS sequence"/>
</dbReference>
<evidence type="ECO:0000313" key="2">
    <source>
        <dbReference type="Proteomes" id="UP001519460"/>
    </source>
</evidence>
<keyword evidence="2" id="KW-1185">Reference proteome</keyword>
<dbReference type="EMBL" id="JACVVK020000659">
    <property type="protein sequence ID" value="KAK7459422.1"/>
    <property type="molecule type" value="Genomic_DNA"/>
</dbReference>
<proteinExistence type="predicted"/>
<protein>
    <recommendedName>
        <fullName evidence="3">ShKT domain-containing protein</fullName>
    </recommendedName>
</protein>
<name>A0ABD0J481_9CAEN</name>
<evidence type="ECO:0008006" key="3">
    <source>
        <dbReference type="Google" id="ProtNLM"/>
    </source>
</evidence>
<feature type="non-terminal residue" evidence="1">
    <location>
        <position position="506"/>
    </location>
</feature>
<feature type="non-terminal residue" evidence="1">
    <location>
        <position position="1"/>
    </location>
</feature>